<evidence type="ECO:0000256" key="2">
    <source>
        <dbReference type="SAM" id="SignalP"/>
    </source>
</evidence>
<evidence type="ECO:0000256" key="1">
    <source>
        <dbReference type="SAM" id="MobiDB-lite"/>
    </source>
</evidence>
<proteinExistence type="predicted"/>
<name>A0ABT0MA15_9BACL</name>
<feature type="compositionally biased region" description="Low complexity" evidence="1">
    <location>
        <begin position="135"/>
        <end position="173"/>
    </location>
</feature>
<keyword evidence="4" id="KW-1185">Reference proteome</keyword>
<comment type="caution">
    <text evidence="3">The sequence shown here is derived from an EMBL/GenBank/DDBJ whole genome shotgun (WGS) entry which is preliminary data.</text>
</comment>
<feature type="region of interest" description="Disordered" evidence="1">
    <location>
        <begin position="113"/>
        <end position="174"/>
    </location>
</feature>
<protein>
    <recommendedName>
        <fullName evidence="5">Lipoprotein</fullName>
    </recommendedName>
</protein>
<gene>
    <name evidence="3" type="ORF">M3N64_05585</name>
</gene>
<feature type="compositionally biased region" description="Polar residues" evidence="1">
    <location>
        <begin position="116"/>
        <end position="130"/>
    </location>
</feature>
<feature type="chain" id="PRO_5046780655" description="Lipoprotein" evidence="2">
    <location>
        <begin position="23"/>
        <end position="249"/>
    </location>
</feature>
<accession>A0ABT0MA15</accession>
<organism evidence="3 4">
    <name type="scientific">Sporolactobacillus mangiferae</name>
    <dbReference type="NCBI Taxonomy" id="2940498"/>
    <lineage>
        <taxon>Bacteria</taxon>
        <taxon>Bacillati</taxon>
        <taxon>Bacillota</taxon>
        <taxon>Bacilli</taxon>
        <taxon>Bacillales</taxon>
        <taxon>Sporolactobacillaceae</taxon>
        <taxon>Sporolactobacillus</taxon>
    </lineage>
</organism>
<reference evidence="3 4" key="1">
    <citation type="submission" date="2022-05" db="EMBL/GenBank/DDBJ databases">
        <title>Sporolactobacillus sp nov CPB3-1, isolated from tree bark (Mangifera indica L.).</title>
        <authorList>
            <person name="Phuengjayaem S."/>
            <person name="Tanasupawat S."/>
        </authorList>
    </citation>
    <scope>NUCLEOTIDE SEQUENCE [LARGE SCALE GENOMIC DNA]</scope>
    <source>
        <strain evidence="3 4">CPB3-1</strain>
    </source>
</reference>
<dbReference type="RefSeq" id="WP_249099315.1">
    <property type="nucleotide sequence ID" value="NZ_JAMAST010000003.1"/>
</dbReference>
<dbReference type="Proteomes" id="UP001203004">
    <property type="component" value="Unassembled WGS sequence"/>
</dbReference>
<evidence type="ECO:0000313" key="3">
    <source>
        <dbReference type="EMBL" id="MCL1631423.1"/>
    </source>
</evidence>
<dbReference type="EMBL" id="JAMAST010000003">
    <property type="protein sequence ID" value="MCL1631423.1"/>
    <property type="molecule type" value="Genomic_DNA"/>
</dbReference>
<sequence>MKKVLFLLFLISALVLTGCANQEDQAYDQAMEKGRAALVSKDYDAAQSYFKKALQYKKKDKKAAILSAQTNHFIAAKSMLDQPDQALKALNAVILQKNGSGTLRKDARELREQVMSAKQKNAEGSSSEQTAAGAATSSEPSESSNSSSSPSDQPSASSSDSSSENSSVSVTQEQAEAAVIKAAGHTPDEVYIDTTDNGTYYSMELRERHKNDSAADPDTAPSAGFFRYYKSSGKITQLDLLSNTYKEIK</sequence>
<feature type="signal peptide" evidence="2">
    <location>
        <begin position="1"/>
        <end position="22"/>
    </location>
</feature>
<dbReference type="SUPFAM" id="SSF48452">
    <property type="entry name" value="TPR-like"/>
    <property type="match status" value="1"/>
</dbReference>
<keyword evidence="2" id="KW-0732">Signal</keyword>
<dbReference type="PROSITE" id="PS51257">
    <property type="entry name" value="PROKAR_LIPOPROTEIN"/>
    <property type="match status" value="1"/>
</dbReference>
<dbReference type="InterPro" id="IPR011990">
    <property type="entry name" value="TPR-like_helical_dom_sf"/>
</dbReference>
<evidence type="ECO:0000313" key="4">
    <source>
        <dbReference type="Proteomes" id="UP001203004"/>
    </source>
</evidence>
<evidence type="ECO:0008006" key="5">
    <source>
        <dbReference type="Google" id="ProtNLM"/>
    </source>
</evidence>